<dbReference type="RefSeq" id="WP_307683436.1">
    <property type="nucleotide sequence ID" value="NZ_JAUSRD010000001.1"/>
</dbReference>
<organism evidence="2 3">
    <name type="scientific">Variovorax boronicumulans</name>
    <dbReference type="NCBI Taxonomy" id="436515"/>
    <lineage>
        <taxon>Bacteria</taxon>
        <taxon>Pseudomonadati</taxon>
        <taxon>Pseudomonadota</taxon>
        <taxon>Betaproteobacteria</taxon>
        <taxon>Burkholderiales</taxon>
        <taxon>Comamonadaceae</taxon>
        <taxon>Variovorax</taxon>
    </lineage>
</organism>
<evidence type="ECO:0000313" key="3">
    <source>
        <dbReference type="Proteomes" id="UP001242045"/>
    </source>
</evidence>
<gene>
    <name evidence="2" type="ORF">J2W31_000042</name>
</gene>
<feature type="region of interest" description="Disordered" evidence="1">
    <location>
        <begin position="1"/>
        <end position="22"/>
    </location>
</feature>
<evidence type="ECO:0008006" key="4">
    <source>
        <dbReference type="Google" id="ProtNLM"/>
    </source>
</evidence>
<name>A0AAW8CNP5_9BURK</name>
<evidence type="ECO:0000313" key="2">
    <source>
        <dbReference type="EMBL" id="MDP9890946.1"/>
    </source>
</evidence>
<protein>
    <recommendedName>
        <fullName evidence="4">Lipoprotein</fullName>
    </recommendedName>
</protein>
<comment type="caution">
    <text evidence="2">The sequence shown here is derived from an EMBL/GenBank/DDBJ whole genome shotgun (WGS) entry which is preliminary data.</text>
</comment>
<accession>A0AAW8CNP5</accession>
<proteinExistence type="predicted"/>
<dbReference type="AlphaFoldDB" id="A0AAW8CNP5"/>
<feature type="compositionally biased region" description="Polar residues" evidence="1">
    <location>
        <begin position="1"/>
        <end position="10"/>
    </location>
</feature>
<reference evidence="2" key="1">
    <citation type="submission" date="2023-07" db="EMBL/GenBank/DDBJ databases">
        <title>Sorghum-associated microbial communities from plants grown in Nebraska, USA.</title>
        <authorList>
            <person name="Schachtman D."/>
        </authorList>
    </citation>
    <scope>NUCLEOTIDE SEQUENCE</scope>
    <source>
        <strain evidence="2">DS3754</strain>
    </source>
</reference>
<evidence type="ECO:0000256" key="1">
    <source>
        <dbReference type="SAM" id="MobiDB-lite"/>
    </source>
</evidence>
<sequence>MTQRIHSLAQSGAPRRTRKAREQAMQAAIDAAPRGAMDRVWSAGYMTASLLAIVAACAVAGGEAANAELRFAAVAIGAAPLVQDICSAGAAPRPSPLTQACANALAHGGHASGAC</sequence>
<dbReference type="Proteomes" id="UP001242045">
    <property type="component" value="Unassembled WGS sequence"/>
</dbReference>
<dbReference type="EMBL" id="JAUSRD010000001">
    <property type="protein sequence ID" value="MDP9890946.1"/>
    <property type="molecule type" value="Genomic_DNA"/>
</dbReference>